<dbReference type="AlphaFoldDB" id="A0A563DRN7"/>
<protein>
    <submittedName>
        <fullName evidence="3">Uncharacterized protein</fullName>
    </submittedName>
</protein>
<keyword evidence="2" id="KW-0472">Membrane</keyword>
<reference evidence="3 4" key="2">
    <citation type="submission" date="2019-08" db="EMBL/GenBank/DDBJ databases">
        <title>Jejuicoccus antrihumi gen. nov., sp. nov., a new member of the family Dermacoccaceae isolated from a cave.</title>
        <authorList>
            <person name="Schumann P."/>
            <person name="Kim I.S."/>
        </authorList>
    </citation>
    <scope>NUCLEOTIDE SEQUENCE [LARGE SCALE GENOMIC DNA]</scope>
    <source>
        <strain evidence="3 4">C5-26</strain>
    </source>
</reference>
<feature type="region of interest" description="Disordered" evidence="1">
    <location>
        <begin position="93"/>
        <end position="134"/>
    </location>
</feature>
<gene>
    <name evidence="3" type="ORF">FGL98_23020</name>
</gene>
<proteinExistence type="predicted"/>
<evidence type="ECO:0000313" key="3">
    <source>
        <dbReference type="EMBL" id="TWP32917.1"/>
    </source>
</evidence>
<feature type="transmembrane region" description="Helical" evidence="2">
    <location>
        <begin position="69"/>
        <end position="89"/>
    </location>
</feature>
<dbReference type="RefSeq" id="WP_146320911.1">
    <property type="nucleotide sequence ID" value="NZ_VCQV01000054.1"/>
</dbReference>
<reference evidence="3 4" key="1">
    <citation type="submission" date="2019-05" db="EMBL/GenBank/DDBJ databases">
        <authorList>
            <person name="Lee S.D."/>
        </authorList>
    </citation>
    <scope>NUCLEOTIDE SEQUENCE [LARGE SCALE GENOMIC DNA]</scope>
    <source>
        <strain evidence="3 4">C5-26</strain>
    </source>
</reference>
<keyword evidence="4" id="KW-1185">Reference proteome</keyword>
<dbReference type="OrthoDB" id="2082317at2"/>
<keyword evidence="2" id="KW-1133">Transmembrane helix</keyword>
<evidence type="ECO:0000313" key="4">
    <source>
        <dbReference type="Proteomes" id="UP000320244"/>
    </source>
</evidence>
<sequence>MVAWADVRFAHRFAGGPAPTRPTGGAYTRQCWGDVLRTGLACAVAAGIAWTLVTWIGHPERTDALHTTYSWAIILPGVDALWTVSHTLWPRRERPASTHRDCDSATPGETPRIAPMDPASPPDKRAATRSRPIR</sequence>
<feature type="compositionally biased region" description="Basic and acidic residues" evidence="1">
    <location>
        <begin position="93"/>
        <end position="103"/>
    </location>
</feature>
<keyword evidence="2" id="KW-0812">Transmembrane</keyword>
<name>A0A563DRN7_9MICO</name>
<feature type="transmembrane region" description="Helical" evidence="2">
    <location>
        <begin position="35"/>
        <end position="57"/>
    </location>
</feature>
<dbReference type="Proteomes" id="UP000320244">
    <property type="component" value="Unassembled WGS sequence"/>
</dbReference>
<evidence type="ECO:0000256" key="2">
    <source>
        <dbReference type="SAM" id="Phobius"/>
    </source>
</evidence>
<organism evidence="3 4">
    <name type="scientific">Leekyejoonella antrihumi</name>
    <dbReference type="NCBI Taxonomy" id="1660198"/>
    <lineage>
        <taxon>Bacteria</taxon>
        <taxon>Bacillati</taxon>
        <taxon>Actinomycetota</taxon>
        <taxon>Actinomycetes</taxon>
        <taxon>Micrococcales</taxon>
        <taxon>Dermacoccaceae</taxon>
        <taxon>Leekyejoonella</taxon>
    </lineage>
</organism>
<dbReference type="EMBL" id="VCQV01000054">
    <property type="protein sequence ID" value="TWP32917.1"/>
    <property type="molecule type" value="Genomic_DNA"/>
</dbReference>
<comment type="caution">
    <text evidence="3">The sequence shown here is derived from an EMBL/GenBank/DDBJ whole genome shotgun (WGS) entry which is preliminary data.</text>
</comment>
<accession>A0A563DRN7</accession>
<evidence type="ECO:0000256" key="1">
    <source>
        <dbReference type="SAM" id="MobiDB-lite"/>
    </source>
</evidence>